<organism evidence="2 3">
    <name type="scientific">Vibrio rhizosphaerae</name>
    <dbReference type="NCBI Taxonomy" id="398736"/>
    <lineage>
        <taxon>Bacteria</taxon>
        <taxon>Pseudomonadati</taxon>
        <taxon>Pseudomonadota</taxon>
        <taxon>Gammaproteobacteria</taxon>
        <taxon>Vibrionales</taxon>
        <taxon>Vibrionaceae</taxon>
        <taxon>Vibrio</taxon>
    </lineage>
</organism>
<keyword evidence="3" id="KW-1185">Reference proteome</keyword>
<proteinExistence type="predicted"/>
<gene>
    <name evidence="2" type="ORF">SBX64_18900</name>
</gene>
<sequence>MMSELTAQAETIAMMSCGQVVKDNDIERLALAPLPVTNNRQPIAITKFISVNQHGLLELRSVNAAPGLIQMLLLSILMAVGFIAGCWIFGMIYFLLPILPMPIFATVFLGGGMYFIIKDLMGDSREKVPVVFHPQRRELLISRVKSAGLIRPSFFGDVTSQGYSPGMSDLTLLSGVAGFVLFSAGWGLFFAERELSTAWMVTRILSIFGGLLLMYPPLKPWFTYFRQLRKQPRQTEQQQFIGVPWEQVAVELHHLSTVSYIGLRTMYTLNFMCPLPGEADKKYLISLPVYSKEEGLSLFELIRDYMEHGAQGIEQTAAAKLQTETADYTRAAYRQKMQEMRRKNPLFYPWWRLWNIVTLRYWAHWFVERDVDILPAQTMNREDVVNWCQPLPESEWQPMSDELQEANQRVRALYAAGYQWESEEVRSVLQDYVRVL</sequence>
<keyword evidence="1" id="KW-0472">Membrane</keyword>
<feature type="transmembrane region" description="Helical" evidence="1">
    <location>
        <begin position="68"/>
        <end position="92"/>
    </location>
</feature>
<protein>
    <recommendedName>
        <fullName evidence="4">DUF2207 domain-containing protein</fullName>
    </recommendedName>
</protein>
<accession>A0ABU4IYZ7</accession>
<keyword evidence="1" id="KW-1133">Transmembrane helix</keyword>
<evidence type="ECO:0000313" key="3">
    <source>
        <dbReference type="Proteomes" id="UP001279860"/>
    </source>
</evidence>
<dbReference type="Proteomes" id="UP001279860">
    <property type="component" value="Unassembled WGS sequence"/>
</dbReference>
<evidence type="ECO:0000313" key="2">
    <source>
        <dbReference type="EMBL" id="MDW6094616.1"/>
    </source>
</evidence>
<feature type="transmembrane region" description="Helical" evidence="1">
    <location>
        <begin position="170"/>
        <end position="191"/>
    </location>
</feature>
<reference evidence="2 3" key="1">
    <citation type="submission" date="2023-11" db="EMBL/GenBank/DDBJ databases">
        <title>Plant-associative lifestyle of Vibrio porteresiae and its evolutionary dynamics.</title>
        <authorList>
            <person name="Rameshkumar N."/>
            <person name="Kirti K."/>
        </authorList>
    </citation>
    <scope>NUCLEOTIDE SEQUENCE [LARGE SCALE GENOMIC DNA]</scope>
    <source>
        <strain evidence="2 3">MSSRF7</strain>
    </source>
</reference>
<dbReference type="EMBL" id="JAWRCP010000002">
    <property type="protein sequence ID" value="MDW6094616.1"/>
    <property type="molecule type" value="Genomic_DNA"/>
</dbReference>
<name>A0ABU4IYZ7_9VIBR</name>
<evidence type="ECO:0000256" key="1">
    <source>
        <dbReference type="SAM" id="Phobius"/>
    </source>
</evidence>
<keyword evidence="1" id="KW-0812">Transmembrane</keyword>
<comment type="caution">
    <text evidence="2">The sequence shown here is derived from an EMBL/GenBank/DDBJ whole genome shotgun (WGS) entry which is preliminary data.</text>
</comment>
<feature type="transmembrane region" description="Helical" evidence="1">
    <location>
        <begin position="197"/>
        <end position="218"/>
    </location>
</feature>
<dbReference type="RefSeq" id="WP_318585659.1">
    <property type="nucleotide sequence ID" value="NZ_JAWRCP010000002.1"/>
</dbReference>
<evidence type="ECO:0008006" key="4">
    <source>
        <dbReference type="Google" id="ProtNLM"/>
    </source>
</evidence>
<feature type="transmembrane region" description="Helical" evidence="1">
    <location>
        <begin position="98"/>
        <end position="117"/>
    </location>
</feature>